<dbReference type="PANTHER" id="PTHR22455">
    <property type="entry name" value="CILIA- AND FLAGELLA-ASSOCIATED PROTEIN 91"/>
    <property type="match status" value="1"/>
</dbReference>
<organism evidence="9 10">
    <name type="scientific">Glossina brevipalpis</name>
    <dbReference type="NCBI Taxonomy" id="37001"/>
    <lineage>
        <taxon>Eukaryota</taxon>
        <taxon>Metazoa</taxon>
        <taxon>Ecdysozoa</taxon>
        <taxon>Arthropoda</taxon>
        <taxon>Hexapoda</taxon>
        <taxon>Insecta</taxon>
        <taxon>Pterygota</taxon>
        <taxon>Neoptera</taxon>
        <taxon>Endopterygota</taxon>
        <taxon>Diptera</taxon>
        <taxon>Brachycera</taxon>
        <taxon>Muscomorpha</taxon>
        <taxon>Hippoboscoidea</taxon>
        <taxon>Glossinidae</taxon>
        <taxon>Glossina</taxon>
    </lineage>
</organism>
<reference evidence="9" key="2">
    <citation type="submission" date="2020-05" db="UniProtKB">
        <authorList>
            <consortium name="EnsemblMetazoa"/>
        </authorList>
    </citation>
    <scope>IDENTIFICATION</scope>
    <source>
        <strain evidence="9">IAEA</strain>
    </source>
</reference>
<keyword evidence="3" id="KW-0206">Cytoskeleton</keyword>
<dbReference type="Pfam" id="PF14738">
    <property type="entry name" value="CFAP91"/>
    <property type="match status" value="1"/>
</dbReference>
<evidence type="ECO:0000256" key="3">
    <source>
        <dbReference type="ARBA" id="ARBA00023212"/>
    </source>
</evidence>
<feature type="compositionally biased region" description="Acidic residues" evidence="7">
    <location>
        <begin position="947"/>
        <end position="959"/>
    </location>
</feature>
<dbReference type="GO" id="GO:0005930">
    <property type="term" value="C:axoneme"/>
    <property type="evidence" value="ECO:0007669"/>
    <property type="project" value="UniProtKB-SubCell"/>
</dbReference>
<evidence type="ECO:0000313" key="9">
    <source>
        <dbReference type="EnsemblMetazoa" id="GBRI039141-PA"/>
    </source>
</evidence>
<feature type="region of interest" description="Disordered" evidence="7">
    <location>
        <begin position="926"/>
        <end position="1023"/>
    </location>
</feature>
<evidence type="ECO:0000259" key="8">
    <source>
        <dbReference type="Pfam" id="PF14738"/>
    </source>
</evidence>
<dbReference type="Proteomes" id="UP000091820">
    <property type="component" value="Unassembled WGS sequence"/>
</dbReference>
<dbReference type="STRING" id="37001.A0A1A9WZZ5"/>
<comment type="similarity">
    <text evidence="5">Belongs to the CFAP91 family.</text>
</comment>
<proteinExistence type="inferred from homology"/>
<name>A0A1A9WZZ5_9MUSC</name>
<dbReference type="PANTHER" id="PTHR22455:SF10">
    <property type="entry name" value="CILIA- AND FLAGELLA-ASSOCIATED PROTEIN 91"/>
    <property type="match status" value="1"/>
</dbReference>
<keyword evidence="10" id="KW-1185">Reference proteome</keyword>
<keyword evidence="2" id="KW-0963">Cytoplasm</keyword>
<protein>
    <recommendedName>
        <fullName evidence="6">Cilia- and flagella-associated protein 91</fullName>
    </recommendedName>
</protein>
<evidence type="ECO:0000256" key="4">
    <source>
        <dbReference type="ARBA" id="ARBA00023273"/>
    </source>
</evidence>
<sequence>MPSSKTHFKSKTSIKNKQTKCTDNLSINTKLSTSSWSIRSDFLNNYVDDEECCKQWRAHYSTNSSDNSNFSSDDSSKQSRLSGGDIQLSAGTYSNRSCKLQKREPKSSKVSVIDLKLGDAYSRVSVEYFKPPETKVKRRKIRGTQTIYRESSAQTLPYLPSISNDPQSIADMELFKLPTILPGDGPPGLYEVEVLERARKRWSFLNALKEKVICQKQAIREQTKQIIPKHILMAFEWEYWIEREEYIQECQMVRLEILVRMFNKRESSLHSASNKTIESSYERIQNERKAALKKNKIEHDRAMRRLSIKHSKESRVWRKENISFDFGKPSSEYYAPKMRYGVNPNRRHYEALRKGFDTRMEDLEKQAVKMDPKHLKCPFAKIKKLSKPKELLSEHERNFCSDVNLKKLYDGLRLLRKTSTKDSQGTEYRILRGVDSDDELDDDAAIKQAKSIGDEINIVKSTVTLPNEDVTEIENQSAEEAALERMQEEEKHWDYIEELKKENEKNKLIMEKLNAEFLREENENIYQSYEGLAVGWLMRFLGEEMVRAREQRRLHFYYMLAQRERWRREAVEAGLRQKENSLRSHYEQLYKQCSLSNMDVTQSYISEIMNKDIMTYAEQEAEEHIIELAKQIDRDVESWLECFKIHQNPLDYDIIRCNLRKNIMSDVCELKCREEKKDMINYIIYDVLFPNVFVKLEAYDICTVTTEEFIDRLFDIDLYYESTESSSVDEDRQSEQEVNCIMRKLIRYAVPGRRHLTPSERMAANNFEDIMDVVFGKLRHYICAERAESPVLRSMESLANVRSSPPPKKPPRLSSISQARASEIETASWHSDVKMVDNYTKELKRDEEFLLEDPDKISIDKMILNVVDYDVYPEGDEKFTELPLARPIPSTHNIQLYETFSNIPLNTYLEDNNQGTVSDIEFELFPVPPPNEVEDIGTEESLGEKEYIEDEDYVGDEESEPKKPPSYVQPAEELEEASQQSVGLNKPQEPEAPLKQRIKASFDLRQPSSTTRSLRKSRLPVKK</sequence>
<evidence type="ECO:0000256" key="5">
    <source>
        <dbReference type="ARBA" id="ARBA00029468"/>
    </source>
</evidence>
<dbReference type="InterPro" id="IPR032840">
    <property type="entry name" value="CFAP91_dom"/>
</dbReference>
<comment type="subcellular location">
    <subcellularLocation>
        <location evidence="1">Cytoplasm</location>
        <location evidence="1">Cytoskeleton</location>
        <location evidence="1">Cilium axoneme</location>
    </subcellularLocation>
</comment>
<feature type="compositionally biased region" description="Basic residues" evidence="7">
    <location>
        <begin position="1013"/>
        <end position="1023"/>
    </location>
</feature>
<evidence type="ECO:0000256" key="7">
    <source>
        <dbReference type="SAM" id="MobiDB-lite"/>
    </source>
</evidence>
<dbReference type="InterPro" id="IPR026720">
    <property type="entry name" value="CFAP91"/>
</dbReference>
<dbReference type="VEuPathDB" id="VectorBase:GBRI039141"/>
<accession>A0A1A9WZZ5</accession>
<keyword evidence="4" id="KW-0966">Cell projection</keyword>
<feature type="domain" description="CFAP91" evidence="8">
    <location>
        <begin position="144"/>
        <end position="305"/>
    </location>
</feature>
<evidence type="ECO:0000256" key="1">
    <source>
        <dbReference type="ARBA" id="ARBA00004430"/>
    </source>
</evidence>
<reference evidence="10" key="1">
    <citation type="submission" date="2014-03" db="EMBL/GenBank/DDBJ databases">
        <authorList>
            <person name="Aksoy S."/>
            <person name="Warren W."/>
            <person name="Wilson R.K."/>
        </authorList>
    </citation>
    <scope>NUCLEOTIDE SEQUENCE [LARGE SCALE GENOMIC DNA]</scope>
    <source>
        <strain evidence="10">IAEA</strain>
    </source>
</reference>
<dbReference type="AlphaFoldDB" id="A0A1A9WZZ5"/>
<evidence type="ECO:0000313" key="10">
    <source>
        <dbReference type="Proteomes" id="UP000091820"/>
    </source>
</evidence>
<feature type="region of interest" description="Disordered" evidence="7">
    <location>
        <begin position="62"/>
        <end position="88"/>
    </location>
</feature>
<feature type="compositionally biased region" description="Low complexity" evidence="7">
    <location>
        <begin position="62"/>
        <end position="82"/>
    </location>
</feature>
<evidence type="ECO:0000256" key="6">
    <source>
        <dbReference type="ARBA" id="ARBA00029555"/>
    </source>
</evidence>
<dbReference type="EnsemblMetazoa" id="GBRI039141-RA">
    <property type="protein sequence ID" value="GBRI039141-PA"/>
    <property type="gene ID" value="GBRI039141"/>
</dbReference>
<evidence type="ECO:0000256" key="2">
    <source>
        <dbReference type="ARBA" id="ARBA00022490"/>
    </source>
</evidence>